<dbReference type="Gene3D" id="3.40.50.150">
    <property type="entry name" value="Vaccinia Virus protein VP39"/>
    <property type="match status" value="1"/>
</dbReference>
<dbReference type="PANTHER" id="PTHR13090:SF1">
    <property type="entry name" value="ARGININE-HYDROXYLASE NDUFAF5, MITOCHONDRIAL"/>
    <property type="match status" value="1"/>
</dbReference>
<organism evidence="4">
    <name type="scientific">Salvia splendens</name>
    <name type="common">Scarlet sage</name>
    <dbReference type="NCBI Taxonomy" id="180675"/>
    <lineage>
        <taxon>Eukaryota</taxon>
        <taxon>Viridiplantae</taxon>
        <taxon>Streptophyta</taxon>
        <taxon>Embryophyta</taxon>
        <taxon>Tracheophyta</taxon>
        <taxon>Spermatophyta</taxon>
        <taxon>Magnoliopsida</taxon>
        <taxon>eudicotyledons</taxon>
        <taxon>Gunneridae</taxon>
        <taxon>Pentapetalae</taxon>
        <taxon>asterids</taxon>
        <taxon>lamiids</taxon>
        <taxon>Lamiales</taxon>
        <taxon>Lamiaceae</taxon>
        <taxon>Nepetoideae</taxon>
        <taxon>Mentheae</taxon>
        <taxon>Salviinae</taxon>
        <taxon>Salvia</taxon>
        <taxon>Salvia subgen. Calosphace</taxon>
        <taxon>core Calosphace</taxon>
    </lineage>
</organism>
<dbReference type="GO" id="GO:0009820">
    <property type="term" value="P:alkaloid metabolic process"/>
    <property type="evidence" value="ECO:0007669"/>
    <property type="project" value="UniProtKB-KW"/>
</dbReference>
<dbReference type="AlphaFoldDB" id="A0A8X8YE49"/>
<sequence length="415" mass="46582">MDSKCLHKDHNGSQIRKACNIKPNCWPNSHFSIGKSEPNSKTQQLDFRRNWKMRSAVDLCLRSLRRMLWRNERSYCTDHSTGVKIFDRNLKRKQRDRAAWLLRPGDSLVDAVAENLLDRLEDCKKTFPSALCMGGSLEAIRRLLNGRVALLNLKLGVRGVQYLKLKFWLDFFKEQRSVSILSGGIKKLTMMDTSVDMVKLCEQAEQNSPNKNVETSFIVADEEYLPVKESSLDLVISCLGLHWTNDLPGAMIQSKLSLKPDGLFLGAILGGETLRELRIACTVAQMEREGGISPRLSPLAQVRDAGNLLTRAGFTLPGVDVDEYTVALELIEHLRTMGETNALLQRNTSLKRDTALATAAIYESMFGTEDGTIPATFQVIFMTGWREHPSQQRAKKRGSATVSFKDIQKEFGGGT</sequence>
<feature type="domain" description="Methyltransferase type 11" evidence="3">
    <location>
        <begin position="184"/>
        <end position="265"/>
    </location>
</feature>
<dbReference type="SUPFAM" id="SSF53335">
    <property type="entry name" value="S-adenosyl-L-methionine-dependent methyltransferases"/>
    <property type="match status" value="1"/>
</dbReference>
<reference evidence="4" key="2">
    <citation type="submission" date="2020-08" db="EMBL/GenBank/DDBJ databases">
        <title>Plant Genome Project.</title>
        <authorList>
            <person name="Zhang R.-G."/>
        </authorList>
    </citation>
    <scope>NUCLEOTIDE SEQUENCE</scope>
    <source>
        <strain evidence="4">Huo1</strain>
        <tissue evidence="4">Leaf</tissue>
    </source>
</reference>
<evidence type="ECO:0000313" key="5">
    <source>
        <dbReference type="Proteomes" id="UP000298416"/>
    </source>
</evidence>
<dbReference type="Pfam" id="PF08241">
    <property type="entry name" value="Methyltransf_11"/>
    <property type="match status" value="1"/>
</dbReference>
<dbReference type="InterPro" id="IPR029063">
    <property type="entry name" value="SAM-dependent_MTases_sf"/>
</dbReference>
<dbReference type="InterPro" id="IPR050602">
    <property type="entry name" value="Malonyl-ACP_OMT"/>
</dbReference>
<dbReference type="Proteomes" id="UP000298416">
    <property type="component" value="Unassembled WGS sequence"/>
</dbReference>
<keyword evidence="1" id="KW-0489">Methyltransferase</keyword>
<name>A0A8X8YE49_SALSN</name>
<accession>A0A8X8YE49</accession>
<evidence type="ECO:0000256" key="1">
    <source>
        <dbReference type="ARBA" id="ARBA00022603"/>
    </source>
</evidence>
<dbReference type="GO" id="GO:0005739">
    <property type="term" value="C:mitochondrion"/>
    <property type="evidence" value="ECO:0007669"/>
    <property type="project" value="TreeGrafter"/>
</dbReference>
<keyword evidence="2" id="KW-0808">Transferase</keyword>
<evidence type="ECO:0000259" key="3">
    <source>
        <dbReference type="Pfam" id="PF08241"/>
    </source>
</evidence>
<dbReference type="InterPro" id="IPR013216">
    <property type="entry name" value="Methyltransf_11"/>
</dbReference>
<protein>
    <recommendedName>
        <fullName evidence="3">Methyltransferase type 11 domain-containing protein</fullName>
    </recommendedName>
</protein>
<evidence type="ECO:0000313" key="4">
    <source>
        <dbReference type="EMBL" id="KAG6430956.1"/>
    </source>
</evidence>
<dbReference type="PANTHER" id="PTHR13090">
    <property type="entry name" value="ARGININE-HYDROXYLASE NDUFAF5, MITOCHONDRIAL"/>
    <property type="match status" value="1"/>
</dbReference>
<dbReference type="GO" id="GO:0032259">
    <property type="term" value="P:methylation"/>
    <property type="evidence" value="ECO:0007669"/>
    <property type="project" value="UniProtKB-KW"/>
</dbReference>
<evidence type="ECO:0000256" key="2">
    <source>
        <dbReference type="ARBA" id="ARBA00022679"/>
    </source>
</evidence>
<dbReference type="CDD" id="cd02440">
    <property type="entry name" value="AdoMet_MTases"/>
    <property type="match status" value="1"/>
</dbReference>
<gene>
    <name evidence="4" type="ORF">SASPL_109030</name>
</gene>
<dbReference type="EMBL" id="PNBA02000003">
    <property type="protein sequence ID" value="KAG6430956.1"/>
    <property type="molecule type" value="Genomic_DNA"/>
</dbReference>
<proteinExistence type="predicted"/>
<reference evidence="4" key="1">
    <citation type="submission" date="2018-01" db="EMBL/GenBank/DDBJ databases">
        <authorList>
            <person name="Mao J.F."/>
        </authorList>
    </citation>
    <scope>NUCLEOTIDE SEQUENCE</scope>
    <source>
        <strain evidence="4">Huo1</strain>
        <tissue evidence="4">Leaf</tissue>
    </source>
</reference>
<dbReference type="GO" id="GO:0032981">
    <property type="term" value="P:mitochondrial respiratory chain complex I assembly"/>
    <property type="evidence" value="ECO:0007669"/>
    <property type="project" value="TreeGrafter"/>
</dbReference>
<comment type="caution">
    <text evidence="4">The sequence shown here is derived from an EMBL/GenBank/DDBJ whole genome shotgun (WGS) entry which is preliminary data.</text>
</comment>
<dbReference type="GO" id="GO:0008757">
    <property type="term" value="F:S-adenosylmethionine-dependent methyltransferase activity"/>
    <property type="evidence" value="ECO:0007669"/>
    <property type="project" value="InterPro"/>
</dbReference>
<keyword evidence="5" id="KW-1185">Reference proteome</keyword>